<keyword evidence="2" id="KW-0805">Transcription regulation</keyword>
<protein>
    <submittedName>
        <fullName evidence="7">MerR family transcriptional regulator</fullName>
    </submittedName>
</protein>
<proteinExistence type="predicted"/>
<keyword evidence="3" id="KW-0238">DNA-binding</keyword>
<feature type="coiled-coil region" evidence="5">
    <location>
        <begin position="79"/>
        <end position="113"/>
    </location>
</feature>
<dbReference type="SMART" id="SM00871">
    <property type="entry name" value="AraC_E_bind"/>
    <property type="match status" value="1"/>
</dbReference>
<dbReference type="AlphaFoldDB" id="A0A415E6K3"/>
<evidence type="ECO:0000259" key="6">
    <source>
        <dbReference type="PROSITE" id="PS50937"/>
    </source>
</evidence>
<dbReference type="Pfam" id="PF06445">
    <property type="entry name" value="GyrI-like"/>
    <property type="match status" value="1"/>
</dbReference>
<dbReference type="InterPro" id="IPR010499">
    <property type="entry name" value="AraC_E-bd"/>
</dbReference>
<dbReference type="Pfam" id="PF13411">
    <property type="entry name" value="MerR_1"/>
    <property type="match status" value="1"/>
</dbReference>
<evidence type="ECO:0000313" key="7">
    <source>
        <dbReference type="EMBL" id="RHJ89275.1"/>
    </source>
</evidence>
<reference evidence="7 8" key="1">
    <citation type="submission" date="2018-08" db="EMBL/GenBank/DDBJ databases">
        <title>A genome reference for cultivated species of the human gut microbiota.</title>
        <authorList>
            <person name="Zou Y."/>
            <person name="Xue W."/>
            <person name="Luo G."/>
        </authorList>
    </citation>
    <scope>NUCLEOTIDE SEQUENCE [LARGE SCALE GENOMIC DNA]</scope>
    <source>
        <strain evidence="7 8">AM07-24</strain>
    </source>
</reference>
<dbReference type="InterPro" id="IPR011256">
    <property type="entry name" value="Reg_factor_effector_dom_sf"/>
</dbReference>
<dbReference type="EMBL" id="QRMS01000001">
    <property type="protein sequence ID" value="RHJ89275.1"/>
    <property type="molecule type" value="Genomic_DNA"/>
</dbReference>
<dbReference type="GO" id="GO:0003700">
    <property type="term" value="F:DNA-binding transcription factor activity"/>
    <property type="evidence" value="ECO:0007669"/>
    <property type="project" value="InterPro"/>
</dbReference>
<feature type="domain" description="HTH merR-type" evidence="6">
    <location>
        <begin position="4"/>
        <end position="72"/>
    </location>
</feature>
<dbReference type="GeneID" id="83004907"/>
<sequence length="280" mass="32181">MKEYYKIGEISKLYSIGTDSLRYYEEIGILKPKRDDNGYRMYSINDIRTLNILRELRSIGFSMAEIKEHLADFNLKKTLAMFQKEIDAIDQKLKELQSLKAQLSGRIEEVESHVQAIHDFNQPQIQHLQQRKVLKLSENVYRDADLDFIIKKLQKENEDQLYIIGNGDIGATIPLDYVKNGGYGNFNSVFCIVDDKEDFDAVIPAGSYLCSTIKGSYTHMPSAWNALFTELSTRGLTADSDPMELYIIDNHDTSDESEYITQLQIKIRTGVSNEENSDHR</sequence>
<dbReference type="PANTHER" id="PTHR30204">
    <property type="entry name" value="REDOX-CYCLING DRUG-SENSING TRANSCRIPTIONAL ACTIVATOR SOXR"/>
    <property type="match status" value="1"/>
</dbReference>
<dbReference type="Gene3D" id="1.10.1660.10">
    <property type="match status" value="1"/>
</dbReference>
<dbReference type="OrthoDB" id="9773308at2"/>
<keyword evidence="8" id="KW-1185">Reference proteome</keyword>
<dbReference type="PANTHER" id="PTHR30204:SF69">
    <property type="entry name" value="MERR-FAMILY TRANSCRIPTIONAL REGULATOR"/>
    <property type="match status" value="1"/>
</dbReference>
<dbReference type="Gene3D" id="3.20.80.10">
    <property type="entry name" value="Regulatory factor, effector binding domain"/>
    <property type="match status" value="1"/>
</dbReference>
<comment type="caution">
    <text evidence="7">The sequence shown here is derived from an EMBL/GenBank/DDBJ whole genome shotgun (WGS) entry which is preliminary data.</text>
</comment>
<dbReference type="SUPFAM" id="SSF46955">
    <property type="entry name" value="Putative DNA-binding domain"/>
    <property type="match status" value="1"/>
</dbReference>
<keyword evidence="4" id="KW-0804">Transcription</keyword>
<dbReference type="Proteomes" id="UP000284841">
    <property type="component" value="Unassembled WGS sequence"/>
</dbReference>
<dbReference type="SMART" id="SM00422">
    <property type="entry name" value="HTH_MERR"/>
    <property type="match status" value="1"/>
</dbReference>
<gene>
    <name evidence="7" type="ORF">DW099_01490</name>
</gene>
<accession>A0A415E6K3</accession>
<dbReference type="RefSeq" id="WP_067539180.1">
    <property type="nucleotide sequence ID" value="NZ_AP025567.1"/>
</dbReference>
<organism evidence="7 8">
    <name type="scientific">Emergencia timonensis</name>
    <dbReference type="NCBI Taxonomy" id="1776384"/>
    <lineage>
        <taxon>Bacteria</taxon>
        <taxon>Bacillati</taxon>
        <taxon>Bacillota</taxon>
        <taxon>Clostridia</taxon>
        <taxon>Peptostreptococcales</taxon>
        <taxon>Anaerovoracaceae</taxon>
        <taxon>Emergencia</taxon>
    </lineage>
</organism>
<dbReference type="GO" id="GO:0003677">
    <property type="term" value="F:DNA binding"/>
    <property type="evidence" value="ECO:0007669"/>
    <property type="project" value="UniProtKB-KW"/>
</dbReference>
<dbReference type="SUPFAM" id="SSF55136">
    <property type="entry name" value="Probable bacterial effector-binding domain"/>
    <property type="match status" value="1"/>
</dbReference>
<dbReference type="InterPro" id="IPR009061">
    <property type="entry name" value="DNA-bd_dom_put_sf"/>
</dbReference>
<dbReference type="InterPro" id="IPR047057">
    <property type="entry name" value="MerR_fam"/>
</dbReference>
<dbReference type="InterPro" id="IPR000551">
    <property type="entry name" value="MerR-type_HTH_dom"/>
</dbReference>
<dbReference type="CDD" id="cd00592">
    <property type="entry name" value="HTH_MerR-like"/>
    <property type="match status" value="1"/>
</dbReference>
<keyword evidence="5" id="KW-0175">Coiled coil</keyword>
<keyword evidence="1" id="KW-0678">Repressor</keyword>
<dbReference type="STRING" id="1776384.GCA_900086585_02576"/>
<evidence type="ECO:0000256" key="4">
    <source>
        <dbReference type="ARBA" id="ARBA00023163"/>
    </source>
</evidence>
<name>A0A415E6K3_9FIRM</name>
<evidence type="ECO:0000256" key="5">
    <source>
        <dbReference type="SAM" id="Coils"/>
    </source>
</evidence>
<evidence type="ECO:0000256" key="2">
    <source>
        <dbReference type="ARBA" id="ARBA00023015"/>
    </source>
</evidence>
<evidence type="ECO:0000256" key="1">
    <source>
        <dbReference type="ARBA" id="ARBA00022491"/>
    </source>
</evidence>
<evidence type="ECO:0000256" key="3">
    <source>
        <dbReference type="ARBA" id="ARBA00023125"/>
    </source>
</evidence>
<dbReference type="PROSITE" id="PS50937">
    <property type="entry name" value="HTH_MERR_2"/>
    <property type="match status" value="1"/>
</dbReference>
<dbReference type="InterPro" id="IPR029442">
    <property type="entry name" value="GyrI-like"/>
</dbReference>
<evidence type="ECO:0000313" key="8">
    <source>
        <dbReference type="Proteomes" id="UP000284841"/>
    </source>
</evidence>